<dbReference type="AlphaFoldDB" id="X1PQF7"/>
<sequence>MIAVDWGQAGQIGGVGFATVFALLIILAVVIWLTGLVLGKISMGKSETDDKKRGD</sequence>
<reference evidence="7" key="1">
    <citation type="journal article" date="2014" name="Front. Microbiol.">
        <title>High frequency of phylogenetically diverse reductive dehalogenase-homologous genes in deep subseafloor sedimentary metagenomes.</title>
        <authorList>
            <person name="Kawai M."/>
            <person name="Futagami T."/>
            <person name="Toyoda A."/>
            <person name="Takaki Y."/>
            <person name="Nishi S."/>
            <person name="Hori S."/>
            <person name="Arai W."/>
            <person name="Tsubouchi T."/>
            <person name="Morono Y."/>
            <person name="Uchiyama I."/>
            <person name="Ito T."/>
            <person name="Fujiyama A."/>
            <person name="Inagaki F."/>
            <person name="Takami H."/>
        </authorList>
    </citation>
    <scope>NUCLEOTIDE SEQUENCE</scope>
    <source>
        <strain evidence="7">Expedition CK06-06</strain>
    </source>
</reference>
<evidence type="ECO:0000256" key="4">
    <source>
        <dbReference type="ARBA" id="ARBA00022989"/>
    </source>
</evidence>
<comment type="subcellular location">
    <subcellularLocation>
        <location evidence="1">Cell membrane</location>
    </subcellularLocation>
</comment>
<organism evidence="7">
    <name type="scientific">marine sediment metagenome</name>
    <dbReference type="NCBI Taxonomy" id="412755"/>
    <lineage>
        <taxon>unclassified sequences</taxon>
        <taxon>metagenomes</taxon>
        <taxon>ecological metagenomes</taxon>
    </lineage>
</organism>
<accession>X1PQF7</accession>
<keyword evidence="3 6" id="KW-0812">Transmembrane</keyword>
<dbReference type="GO" id="GO:0015081">
    <property type="term" value="F:sodium ion transmembrane transporter activity"/>
    <property type="evidence" value="ECO:0007669"/>
    <property type="project" value="InterPro"/>
</dbReference>
<gene>
    <name evidence="7" type="ORF">S06H3_53713</name>
</gene>
<keyword evidence="2" id="KW-1003">Cell membrane</keyword>
<feature type="transmembrane region" description="Helical" evidence="6">
    <location>
        <begin position="12"/>
        <end position="38"/>
    </location>
</feature>
<dbReference type="GO" id="GO:0036376">
    <property type="term" value="P:sodium ion export across plasma membrane"/>
    <property type="evidence" value="ECO:0007669"/>
    <property type="project" value="InterPro"/>
</dbReference>
<name>X1PQF7_9ZZZZ</name>
<comment type="caution">
    <text evidence="7">The sequence shown here is derived from an EMBL/GenBank/DDBJ whole genome shotgun (WGS) entry which is preliminary data.</text>
</comment>
<dbReference type="GO" id="GO:0005886">
    <property type="term" value="C:plasma membrane"/>
    <property type="evidence" value="ECO:0007669"/>
    <property type="project" value="UniProtKB-SubCell"/>
</dbReference>
<evidence type="ECO:0000256" key="3">
    <source>
        <dbReference type="ARBA" id="ARBA00022692"/>
    </source>
</evidence>
<evidence type="ECO:0000256" key="2">
    <source>
        <dbReference type="ARBA" id="ARBA00022475"/>
    </source>
</evidence>
<evidence type="ECO:0000256" key="6">
    <source>
        <dbReference type="SAM" id="Phobius"/>
    </source>
</evidence>
<evidence type="ECO:0000256" key="1">
    <source>
        <dbReference type="ARBA" id="ARBA00004236"/>
    </source>
</evidence>
<keyword evidence="5 6" id="KW-0472">Membrane</keyword>
<evidence type="ECO:0000256" key="5">
    <source>
        <dbReference type="ARBA" id="ARBA00023136"/>
    </source>
</evidence>
<dbReference type="InterPro" id="IPR005899">
    <property type="entry name" value="Na_pump_deCOase"/>
</dbReference>
<dbReference type="Pfam" id="PF04277">
    <property type="entry name" value="OAD_gamma"/>
    <property type="match status" value="1"/>
</dbReference>
<evidence type="ECO:0000313" key="7">
    <source>
        <dbReference type="EMBL" id="GAI58068.1"/>
    </source>
</evidence>
<keyword evidence="4 6" id="KW-1133">Transmembrane helix</keyword>
<dbReference type="EMBL" id="BARV01034275">
    <property type="protein sequence ID" value="GAI58068.1"/>
    <property type="molecule type" value="Genomic_DNA"/>
</dbReference>
<protein>
    <submittedName>
        <fullName evidence="7">Uncharacterized protein</fullName>
    </submittedName>
</protein>
<proteinExistence type="predicted"/>